<accession>A0A1L5PNC1</accession>
<dbReference type="Proteomes" id="UP000185146">
    <property type="component" value="Chromosome"/>
</dbReference>
<evidence type="ECO:0000259" key="2">
    <source>
        <dbReference type="Pfam" id="PF13392"/>
    </source>
</evidence>
<dbReference type="Gene3D" id="3.90.75.20">
    <property type="match status" value="1"/>
</dbReference>
<dbReference type="GO" id="GO:0003677">
    <property type="term" value="F:DNA binding"/>
    <property type="evidence" value="ECO:0007669"/>
    <property type="project" value="InterPro"/>
</dbReference>
<reference evidence="3 4" key="1">
    <citation type="submission" date="2016-12" db="EMBL/GenBank/DDBJ databases">
        <title>Draft Genome Sequence of Mercury Resistant Pseudomonas DRA525.</title>
        <authorList>
            <person name="Drace K.M."/>
        </authorList>
    </citation>
    <scope>NUCLEOTIDE SEQUENCE [LARGE SCALE GENOMIC DNA]</scope>
    <source>
        <strain evidence="3 4">DRA525</strain>
    </source>
</reference>
<dbReference type="RefSeq" id="WP_075044586.1">
    <property type="nucleotide sequence ID" value="NZ_CP018743.1"/>
</dbReference>
<dbReference type="SUPFAM" id="SSF54171">
    <property type="entry name" value="DNA-binding domain"/>
    <property type="match status" value="1"/>
</dbReference>
<organism evidence="3 4">
    <name type="scientific">Pseudomonas putida</name>
    <name type="common">Arthrobacter siderocapsulatus</name>
    <dbReference type="NCBI Taxonomy" id="303"/>
    <lineage>
        <taxon>Bacteria</taxon>
        <taxon>Pseudomonadati</taxon>
        <taxon>Pseudomonadota</taxon>
        <taxon>Gammaproteobacteria</taxon>
        <taxon>Pseudomonadales</taxon>
        <taxon>Pseudomonadaceae</taxon>
        <taxon>Pseudomonas</taxon>
    </lineage>
</organism>
<dbReference type="EMBL" id="CP018743">
    <property type="protein sequence ID" value="APO81639.1"/>
    <property type="molecule type" value="Genomic_DNA"/>
</dbReference>
<feature type="compositionally biased region" description="Polar residues" evidence="1">
    <location>
        <begin position="107"/>
        <end position="125"/>
    </location>
</feature>
<evidence type="ECO:0000256" key="1">
    <source>
        <dbReference type="SAM" id="MobiDB-lite"/>
    </source>
</evidence>
<evidence type="ECO:0000313" key="4">
    <source>
        <dbReference type="Proteomes" id="UP000185146"/>
    </source>
</evidence>
<feature type="domain" description="HNH nuclease" evidence="2">
    <location>
        <begin position="71"/>
        <end position="110"/>
    </location>
</feature>
<proteinExistence type="predicted"/>
<name>A0A1L5PNC1_PSEPU</name>
<dbReference type="Pfam" id="PF13392">
    <property type="entry name" value="HNH_3"/>
    <property type="match status" value="1"/>
</dbReference>
<protein>
    <recommendedName>
        <fullName evidence="2">HNH nuclease domain-containing protein</fullName>
    </recommendedName>
</protein>
<feature type="region of interest" description="Disordered" evidence="1">
    <location>
        <begin position="103"/>
        <end position="125"/>
    </location>
</feature>
<dbReference type="AlphaFoldDB" id="A0A1L5PNC1"/>
<dbReference type="SUPFAM" id="SSF54060">
    <property type="entry name" value="His-Me finger endonucleases"/>
    <property type="match status" value="1"/>
</dbReference>
<evidence type="ECO:0000313" key="3">
    <source>
        <dbReference type="EMBL" id="APO81639.1"/>
    </source>
</evidence>
<dbReference type="InterPro" id="IPR003615">
    <property type="entry name" value="HNH_nuc"/>
</dbReference>
<gene>
    <name evidence="3" type="ORF">BL240_09345</name>
</gene>
<dbReference type="InterPro" id="IPR044925">
    <property type="entry name" value="His-Me_finger_sf"/>
</dbReference>
<dbReference type="InterPro" id="IPR016177">
    <property type="entry name" value="DNA-bd_dom_sf"/>
</dbReference>
<sequence>MSKAKKLTAERLRELVRYEPSTGNFYWTSESRGGFKGSVVIHRAGDRAGTRRGTDGRALIRIDGRLYLGYRLAWLWMTGEWSELEIDHIDGDQTNDRFSNLREASRQKNQQNIRKPQSNKRSSSLLGVYANKRGRSAPWRSAISVDGKQRSLGAFMTEQEAHQAYVAAKRVLHEGCTL</sequence>